<accession>A0A0B0ELN4</accession>
<evidence type="ECO:0000313" key="1">
    <source>
        <dbReference type="EMBL" id="KHE92891.1"/>
    </source>
</evidence>
<reference evidence="1 2" key="1">
    <citation type="submission" date="2014-10" db="EMBL/GenBank/DDBJ databases">
        <title>Draft genome of anammox bacterium scalindua brodae, obtained using differential coverage binning of sequence data from two enrichment reactors.</title>
        <authorList>
            <person name="Speth D.R."/>
            <person name="Russ L."/>
            <person name="Kartal B."/>
            <person name="Op den Camp H.J."/>
            <person name="Dutilh B.E."/>
            <person name="Jetten M.S."/>
        </authorList>
    </citation>
    <scope>NUCLEOTIDE SEQUENCE [LARGE SCALE GENOMIC DNA]</scope>
    <source>
        <strain evidence="1">RU1</strain>
    </source>
</reference>
<proteinExistence type="predicted"/>
<protein>
    <recommendedName>
        <fullName evidence="3">Lipoprotein SmpA/OmlA domain-containing protein</fullName>
    </recommendedName>
</protein>
<dbReference type="EMBL" id="JRYO01000085">
    <property type="protein sequence ID" value="KHE92891.1"/>
    <property type="molecule type" value="Genomic_DNA"/>
</dbReference>
<evidence type="ECO:0008006" key="3">
    <source>
        <dbReference type="Google" id="ProtNLM"/>
    </source>
</evidence>
<dbReference type="PROSITE" id="PS51257">
    <property type="entry name" value="PROKAR_LIPOPROTEIN"/>
    <property type="match status" value="1"/>
</dbReference>
<comment type="caution">
    <text evidence="1">The sequence shown here is derived from an EMBL/GenBank/DDBJ whole genome shotgun (WGS) entry which is preliminary data.</text>
</comment>
<sequence length="72" mass="8064">MKQILALLITLVLFGCATAYKMNKVELGMTKSEVIQAIGNPINVSAQGKSEYLNYKLYETSDDAWDEKTTPY</sequence>
<name>A0A0B0ELN4_9BACT</name>
<organism evidence="1 2">
    <name type="scientific">Candidatus Scalindua brodae</name>
    <dbReference type="NCBI Taxonomy" id="237368"/>
    <lineage>
        <taxon>Bacteria</taxon>
        <taxon>Pseudomonadati</taxon>
        <taxon>Planctomycetota</taxon>
        <taxon>Candidatus Brocadiia</taxon>
        <taxon>Candidatus Brocadiales</taxon>
        <taxon>Candidatus Scalinduaceae</taxon>
        <taxon>Candidatus Scalindua</taxon>
    </lineage>
</organism>
<evidence type="ECO:0000313" key="2">
    <source>
        <dbReference type="Proteomes" id="UP000030652"/>
    </source>
</evidence>
<dbReference type="Proteomes" id="UP000030652">
    <property type="component" value="Unassembled WGS sequence"/>
</dbReference>
<gene>
    <name evidence="1" type="ORF">SCABRO_01280</name>
</gene>
<dbReference type="AlphaFoldDB" id="A0A0B0ELN4"/>